<keyword evidence="3" id="KW-1185">Reference proteome</keyword>
<feature type="transmembrane region" description="Helical" evidence="1">
    <location>
        <begin position="20"/>
        <end position="43"/>
    </location>
</feature>
<accession>K5X7R4</accession>
<reference evidence="2 3" key="1">
    <citation type="journal article" date="2012" name="BMC Genomics">
        <title>Comparative genomics of the white-rot fungi, Phanerochaete carnosa and P. chrysosporium, to elucidate the genetic basis of the distinct wood types they colonize.</title>
        <authorList>
            <person name="Suzuki H."/>
            <person name="MacDonald J."/>
            <person name="Syed K."/>
            <person name="Salamov A."/>
            <person name="Hori C."/>
            <person name="Aerts A."/>
            <person name="Henrissat B."/>
            <person name="Wiebenga A."/>
            <person name="vanKuyk P.A."/>
            <person name="Barry K."/>
            <person name="Lindquist E."/>
            <person name="LaButti K."/>
            <person name="Lapidus A."/>
            <person name="Lucas S."/>
            <person name="Coutinho P."/>
            <person name="Gong Y."/>
            <person name="Samejima M."/>
            <person name="Mahadevan R."/>
            <person name="Abou-Zaid M."/>
            <person name="de Vries R.P."/>
            <person name="Igarashi K."/>
            <person name="Yadav J.S."/>
            <person name="Grigoriev I.V."/>
            <person name="Master E.R."/>
        </authorList>
    </citation>
    <scope>NUCLEOTIDE SEQUENCE [LARGE SCALE GENOMIC DNA]</scope>
    <source>
        <strain evidence="2 3">HHB-10118-sp</strain>
    </source>
</reference>
<dbReference type="HOGENOM" id="CLU_2723016_0_0_1"/>
<keyword evidence="1" id="KW-0812">Transmembrane</keyword>
<dbReference type="GeneID" id="18914522"/>
<proteinExistence type="predicted"/>
<dbReference type="AlphaFoldDB" id="K5X7R4"/>
<dbReference type="InParanoid" id="K5X7R4"/>
<dbReference type="Proteomes" id="UP000008370">
    <property type="component" value="Unassembled WGS sequence"/>
</dbReference>
<gene>
    <name evidence="2" type="ORF">PHACADRAFT_248987</name>
</gene>
<evidence type="ECO:0000313" key="2">
    <source>
        <dbReference type="EMBL" id="EKM58882.1"/>
    </source>
</evidence>
<organism evidence="2 3">
    <name type="scientific">Phanerochaete carnosa (strain HHB-10118-sp)</name>
    <name type="common">White-rot fungus</name>
    <name type="synonym">Peniophora carnosa</name>
    <dbReference type="NCBI Taxonomy" id="650164"/>
    <lineage>
        <taxon>Eukaryota</taxon>
        <taxon>Fungi</taxon>
        <taxon>Dikarya</taxon>
        <taxon>Basidiomycota</taxon>
        <taxon>Agaricomycotina</taxon>
        <taxon>Agaricomycetes</taxon>
        <taxon>Polyporales</taxon>
        <taxon>Phanerochaetaceae</taxon>
        <taxon>Phanerochaete</taxon>
    </lineage>
</organism>
<sequence length="72" mass="8172">MPTPTEVGPDHWPEQQEKFRIYISPACMRFFGLVPLLLGLGAFPSIPTPSTRWPISPFLETSVWRLDYGVVP</sequence>
<protein>
    <submittedName>
        <fullName evidence="2">Uncharacterized protein</fullName>
    </submittedName>
</protein>
<dbReference type="EMBL" id="JH930469">
    <property type="protein sequence ID" value="EKM58882.1"/>
    <property type="molecule type" value="Genomic_DNA"/>
</dbReference>
<dbReference type="RefSeq" id="XP_007391473.1">
    <property type="nucleotide sequence ID" value="XM_007391411.1"/>
</dbReference>
<keyword evidence="1" id="KW-0472">Membrane</keyword>
<name>K5X7R4_PHACS</name>
<evidence type="ECO:0000256" key="1">
    <source>
        <dbReference type="SAM" id="Phobius"/>
    </source>
</evidence>
<evidence type="ECO:0000313" key="3">
    <source>
        <dbReference type="Proteomes" id="UP000008370"/>
    </source>
</evidence>
<dbReference type="KEGG" id="pco:PHACADRAFT_248987"/>
<keyword evidence="1" id="KW-1133">Transmembrane helix</keyword>